<keyword evidence="5" id="KW-0949">S-adenosyl-L-methionine</keyword>
<evidence type="ECO:0000256" key="6">
    <source>
        <dbReference type="ARBA" id="ARBA00022747"/>
    </source>
</evidence>
<dbReference type="REBASE" id="167015">
    <property type="entry name" value="M.Lac1533ORF926P"/>
</dbReference>
<evidence type="ECO:0000256" key="8">
    <source>
        <dbReference type="SAM" id="Coils"/>
    </source>
</evidence>
<dbReference type="Gene3D" id="3.40.50.150">
    <property type="entry name" value="Vaccinia Virus protein VP39"/>
    <property type="match status" value="1"/>
</dbReference>
<dbReference type="GO" id="GO:0008170">
    <property type="term" value="F:N-methyltransferase activity"/>
    <property type="evidence" value="ECO:0007669"/>
    <property type="project" value="InterPro"/>
</dbReference>
<evidence type="ECO:0000256" key="4">
    <source>
        <dbReference type="ARBA" id="ARBA00022679"/>
    </source>
</evidence>
<dbReference type="PROSITE" id="PS00092">
    <property type="entry name" value="N6_MTASE"/>
    <property type="match status" value="1"/>
</dbReference>
<dbReference type="AlphaFoldDB" id="A0A1K1KN70"/>
<evidence type="ECO:0000256" key="1">
    <source>
        <dbReference type="ARBA" id="ARBA00006594"/>
    </source>
</evidence>
<dbReference type="InterPro" id="IPR002052">
    <property type="entry name" value="DNA_methylase_N6_adenine_CS"/>
</dbReference>
<name>A0A1K1KN70_9LACO</name>
<dbReference type="InterPro" id="IPR004546">
    <property type="entry name" value="Restrct_endonuc_T1M"/>
</dbReference>
<dbReference type="GO" id="GO:0003677">
    <property type="term" value="F:DNA binding"/>
    <property type="evidence" value="ECO:0007669"/>
    <property type="project" value="InterPro"/>
</dbReference>
<dbReference type="RefSeq" id="WP_197684887.1">
    <property type="nucleotide sequence ID" value="NZ_LT630287.1"/>
</dbReference>
<dbReference type="Pfam" id="PF12161">
    <property type="entry name" value="HsdM_N"/>
    <property type="match status" value="1"/>
</dbReference>
<evidence type="ECO:0000256" key="5">
    <source>
        <dbReference type="ARBA" id="ARBA00022691"/>
    </source>
</evidence>
<evidence type="ECO:0000256" key="2">
    <source>
        <dbReference type="ARBA" id="ARBA00011900"/>
    </source>
</evidence>
<dbReference type="InterPro" id="IPR003356">
    <property type="entry name" value="DNA_methylase_A-5"/>
</dbReference>
<dbReference type="InterPro" id="IPR022749">
    <property type="entry name" value="D12N6_MeTrfase_N"/>
</dbReference>
<dbReference type="GO" id="GO:0009007">
    <property type="term" value="F:site-specific DNA-methyltransferase (adenine-specific) activity"/>
    <property type="evidence" value="ECO:0007669"/>
    <property type="project" value="UniProtKB-EC"/>
</dbReference>
<comment type="similarity">
    <text evidence="1">Belongs to the N(4)/N(6)-methyltransferase family.</text>
</comment>
<evidence type="ECO:0000313" key="12">
    <source>
        <dbReference type="Proteomes" id="UP000190935"/>
    </source>
</evidence>
<evidence type="ECO:0000259" key="10">
    <source>
        <dbReference type="Pfam" id="PF12161"/>
    </source>
</evidence>
<dbReference type="Pfam" id="PF02384">
    <property type="entry name" value="N6_Mtase"/>
    <property type="match status" value="1"/>
</dbReference>
<dbReference type="EC" id="2.1.1.72" evidence="2"/>
<dbReference type="InterPro" id="IPR051537">
    <property type="entry name" value="DNA_Adenine_Mtase"/>
</dbReference>
<organism evidence="11 12">
    <name type="scientific">Ligilactobacillus acidipiscis</name>
    <dbReference type="NCBI Taxonomy" id="89059"/>
    <lineage>
        <taxon>Bacteria</taxon>
        <taxon>Bacillati</taxon>
        <taxon>Bacillota</taxon>
        <taxon>Bacilli</taxon>
        <taxon>Lactobacillales</taxon>
        <taxon>Lactobacillaceae</taxon>
        <taxon>Ligilactobacillus</taxon>
    </lineage>
</organism>
<gene>
    <name evidence="11" type="ORF">LAC1533_0926</name>
</gene>
<proteinExistence type="inferred from homology"/>
<dbReference type="SUPFAM" id="SSF53335">
    <property type="entry name" value="S-adenosyl-L-methionine-dependent methyltransferases"/>
    <property type="match status" value="1"/>
</dbReference>
<dbReference type="PRINTS" id="PR00507">
    <property type="entry name" value="N12N6MTFRASE"/>
</dbReference>
<dbReference type="GeneID" id="95349028"/>
<reference evidence="12" key="1">
    <citation type="submission" date="2016-11" db="EMBL/GenBank/DDBJ databases">
        <authorList>
            <person name="Papadimitriou K."/>
        </authorList>
    </citation>
    <scope>NUCLEOTIDE SEQUENCE [LARGE SCALE GENOMIC DNA]</scope>
    <source>
        <strain evidence="12">ACA-DC 1533</strain>
    </source>
</reference>
<keyword evidence="8" id="KW-0175">Coiled coil</keyword>
<feature type="domain" description="N6 adenine-specific DNA methyltransferase N-terminal" evidence="10">
    <location>
        <begin position="8"/>
        <end position="164"/>
    </location>
</feature>
<dbReference type="Gene3D" id="1.20.1260.30">
    <property type="match status" value="1"/>
</dbReference>
<protein>
    <recommendedName>
        <fullName evidence="2">site-specific DNA-methyltransferase (adenine-specific)</fullName>
        <ecNumber evidence="2">2.1.1.72</ecNumber>
    </recommendedName>
</protein>
<dbReference type="GO" id="GO:0009307">
    <property type="term" value="P:DNA restriction-modification system"/>
    <property type="evidence" value="ECO:0007669"/>
    <property type="project" value="UniProtKB-KW"/>
</dbReference>
<dbReference type="GO" id="GO:0032259">
    <property type="term" value="P:methylation"/>
    <property type="evidence" value="ECO:0007669"/>
    <property type="project" value="UniProtKB-KW"/>
</dbReference>
<feature type="domain" description="DNA methylase adenine-specific" evidence="9">
    <location>
        <begin position="176"/>
        <end position="489"/>
    </location>
</feature>
<dbReference type="InterPro" id="IPR029063">
    <property type="entry name" value="SAM-dependent_MTases_sf"/>
</dbReference>
<feature type="coiled-coil region" evidence="8">
    <location>
        <begin position="822"/>
        <end position="856"/>
    </location>
</feature>
<feature type="coiled-coil region" evidence="8">
    <location>
        <begin position="677"/>
        <end position="708"/>
    </location>
</feature>
<evidence type="ECO:0000259" key="9">
    <source>
        <dbReference type="Pfam" id="PF02384"/>
    </source>
</evidence>
<dbReference type="EMBL" id="LT630287">
    <property type="protein sequence ID" value="SFV40346.1"/>
    <property type="molecule type" value="Genomic_DNA"/>
</dbReference>
<evidence type="ECO:0000256" key="3">
    <source>
        <dbReference type="ARBA" id="ARBA00022603"/>
    </source>
</evidence>
<dbReference type="NCBIfam" id="TIGR00497">
    <property type="entry name" value="hsdM"/>
    <property type="match status" value="1"/>
</dbReference>
<accession>A0A1K1KN70</accession>
<dbReference type="InterPro" id="IPR038333">
    <property type="entry name" value="T1MK-like_N_sf"/>
</dbReference>
<feature type="coiled-coil region" evidence="8">
    <location>
        <begin position="757"/>
        <end position="784"/>
    </location>
</feature>
<keyword evidence="3 11" id="KW-0489">Methyltransferase</keyword>
<sequence>MITTSEEIKRRLWDGANDLRGSMDASRYKDYMLGLMFYKFLSDQTLATFRSTAGVSKSANNVQEYEEAYQQLGDTLSGMIQKVLGYYVLPEHLYQTWVKDIRNGDFELQKVMDSLNSFERNIEIKGDADDFKGLFSTSIIDLTDSALGNDLNKRSKNIKDLILLFADLDMVDLQNGDVLGDAYEYLIGQFASSAGKKAGEFYTPRQVSEVLAQIVVKSSNISSVYDPTVGSGSLLLTVGKHLNKSAQRDLHYYGQEFITETYNLTRMNLLLHGVRPENMDIKNGNTLAEDWPEDPERPEEGVQFDAVVMNPPYSDSKWNKHEDKPLKVSDPRFADFGVLPPDSKGDFAYLMHGLYHLGQKGTMAIVLPHGVLFRGGTEGQIRKRLLEKNYVDAVIGLPSNMFTNTGIPVCVMILKKNRELSDPVLLVDSSEHFVKIGKQNVLREKDIAQIVDTYVDKIEVAGYSHLADRKEIIENEYNLNIPRYVEAMDSEIPQDVDGHLLGGIPMKNIADLKVLNSIVKDVLDNALTPLREGYVELNESVDDLTKEVLADERVKNKSAEVEGKVTEYLQKFWGKLISVDSETELEDLRDEMLAEIKQILSKFDYLDAYAGYQIIAEIWKNTLFNDTELIAGMGFYTAGRTREPNMVTKGTGQKKHEEQDGWIGAIVPNDLIAKNLYSELVQKIADSKEQLTATESELSELVEAAKVEDSDENSILYDSIKKNKDDEPQDFFDNKKIKAELKEAKKGSDEYQLLHKVSTLMNQKSKLNTEIKNQEKELQGAVYERIENLTNEEVNSLVYEKWFGGIETKIVNLVQAPLKNELQTLETLNTRYSTTLSDLEKETEQVESEFESLLSELVVK</sequence>
<keyword evidence="6" id="KW-0680">Restriction system</keyword>
<evidence type="ECO:0000313" key="11">
    <source>
        <dbReference type="EMBL" id="SFV40346.1"/>
    </source>
</evidence>
<keyword evidence="4 11" id="KW-0808">Transferase</keyword>
<evidence type="ECO:0000256" key="7">
    <source>
        <dbReference type="ARBA" id="ARBA00047942"/>
    </source>
</evidence>
<dbReference type="PANTHER" id="PTHR42933:SF1">
    <property type="entry name" value="SITE-SPECIFIC DNA-METHYLTRANSFERASE (ADENINE-SPECIFIC)"/>
    <property type="match status" value="1"/>
</dbReference>
<dbReference type="KEGG" id="laca:LAC1533_0926"/>
<dbReference type="PANTHER" id="PTHR42933">
    <property type="entry name" value="SLR6095 PROTEIN"/>
    <property type="match status" value="1"/>
</dbReference>
<dbReference type="Proteomes" id="UP000190935">
    <property type="component" value="Chromosome I"/>
</dbReference>
<comment type="catalytic activity">
    <reaction evidence="7">
        <text>a 2'-deoxyadenosine in DNA + S-adenosyl-L-methionine = an N(6)-methyl-2'-deoxyadenosine in DNA + S-adenosyl-L-homocysteine + H(+)</text>
        <dbReference type="Rhea" id="RHEA:15197"/>
        <dbReference type="Rhea" id="RHEA-COMP:12418"/>
        <dbReference type="Rhea" id="RHEA-COMP:12419"/>
        <dbReference type="ChEBI" id="CHEBI:15378"/>
        <dbReference type="ChEBI" id="CHEBI:57856"/>
        <dbReference type="ChEBI" id="CHEBI:59789"/>
        <dbReference type="ChEBI" id="CHEBI:90615"/>
        <dbReference type="ChEBI" id="CHEBI:90616"/>
        <dbReference type="EC" id="2.1.1.72"/>
    </reaction>
</comment>